<evidence type="ECO:0000256" key="1">
    <source>
        <dbReference type="SAM" id="MobiDB-lite"/>
    </source>
</evidence>
<reference evidence="2" key="2">
    <citation type="submission" date="2019-06" db="EMBL/GenBank/DDBJ databases">
        <title>Genomics analysis of Aphanomyces spp. identifies a new class of oomycete effector associated with host adaptation.</title>
        <authorList>
            <person name="Gaulin E."/>
        </authorList>
    </citation>
    <scope>NUCLEOTIDE SEQUENCE</scope>
    <source>
        <strain evidence="2">CBS 578.67</strain>
    </source>
</reference>
<name>A0A485L6C4_9STRA</name>
<evidence type="ECO:0000313" key="3">
    <source>
        <dbReference type="EMBL" id="VFT92799.1"/>
    </source>
</evidence>
<gene>
    <name evidence="3" type="primary">Aste57867_16014</name>
    <name evidence="2" type="ORF">As57867_015958</name>
    <name evidence="3" type="ORF">ASTE57867_16014</name>
</gene>
<evidence type="ECO:0000313" key="2">
    <source>
        <dbReference type="EMBL" id="KAF0692968.1"/>
    </source>
</evidence>
<protein>
    <submittedName>
        <fullName evidence="3">Aste57867_16014 protein</fullName>
    </submittedName>
</protein>
<sequence>MVLRKKHGVASSKHMATKKEEPNEGDANQETGLSLDAYFNSKKEYTVATMKETSELLEKKEAKLKHDNAMVMCRDEEDDEMEHHAMESNIPICPMHDGDTEEDPYEDDYESDHGDAKETTGDASAVAGLTLSDYLTHGAKPKEKKKPKKPDTEVAIEGMSLESYLGASSSVHDDEKLKKKKAKGAPPPMNESSKKQLVSHHIQQMQMQQKKKASLGGSKKLENNPGKKASENDVLLFKRDKTHMDKASMHSQAKKTHKHHVGKQPHKKHREVQTIADDDDDDADTMTLFHPLPVLMSNRSGTLDQPTSISEDDEVDVSRLPPLPH</sequence>
<dbReference type="EMBL" id="CAADRA010005805">
    <property type="protein sequence ID" value="VFT92799.1"/>
    <property type="molecule type" value="Genomic_DNA"/>
</dbReference>
<feature type="compositionally biased region" description="Basic and acidic residues" evidence="1">
    <location>
        <begin position="228"/>
        <end position="248"/>
    </location>
</feature>
<dbReference type="Proteomes" id="UP000332933">
    <property type="component" value="Unassembled WGS sequence"/>
</dbReference>
<feature type="region of interest" description="Disordered" evidence="1">
    <location>
        <begin position="1"/>
        <end position="32"/>
    </location>
</feature>
<dbReference type="AlphaFoldDB" id="A0A485L6C4"/>
<accession>A0A485L6C4</accession>
<feature type="compositionally biased region" description="Basic residues" evidence="1">
    <location>
        <begin position="252"/>
        <end position="270"/>
    </location>
</feature>
<feature type="compositionally biased region" description="Acidic residues" evidence="1">
    <location>
        <begin position="99"/>
        <end position="110"/>
    </location>
</feature>
<feature type="region of interest" description="Disordered" evidence="1">
    <location>
        <begin position="89"/>
        <end position="284"/>
    </location>
</feature>
<feature type="compositionally biased region" description="Basic and acidic residues" evidence="1">
    <location>
        <begin position="111"/>
        <end position="120"/>
    </location>
</feature>
<dbReference type="OrthoDB" id="78730at2759"/>
<feature type="compositionally biased region" description="Low complexity" evidence="1">
    <location>
        <begin position="203"/>
        <end position="218"/>
    </location>
</feature>
<keyword evidence="4" id="KW-1185">Reference proteome</keyword>
<evidence type="ECO:0000313" key="4">
    <source>
        <dbReference type="Proteomes" id="UP000332933"/>
    </source>
</evidence>
<feature type="compositionally biased region" description="Polar residues" evidence="1">
    <location>
        <begin position="297"/>
        <end position="309"/>
    </location>
</feature>
<organism evidence="3 4">
    <name type="scientific">Aphanomyces stellatus</name>
    <dbReference type="NCBI Taxonomy" id="120398"/>
    <lineage>
        <taxon>Eukaryota</taxon>
        <taxon>Sar</taxon>
        <taxon>Stramenopiles</taxon>
        <taxon>Oomycota</taxon>
        <taxon>Saprolegniomycetes</taxon>
        <taxon>Saprolegniales</taxon>
        <taxon>Verrucalvaceae</taxon>
        <taxon>Aphanomyces</taxon>
    </lineage>
</organism>
<proteinExistence type="predicted"/>
<dbReference type="EMBL" id="VJMH01005784">
    <property type="protein sequence ID" value="KAF0692968.1"/>
    <property type="molecule type" value="Genomic_DNA"/>
</dbReference>
<feature type="region of interest" description="Disordered" evidence="1">
    <location>
        <begin position="296"/>
        <end position="325"/>
    </location>
</feature>
<reference evidence="3 4" key="1">
    <citation type="submission" date="2019-03" db="EMBL/GenBank/DDBJ databases">
        <authorList>
            <person name="Gaulin E."/>
            <person name="Dumas B."/>
        </authorList>
    </citation>
    <scope>NUCLEOTIDE SEQUENCE [LARGE SCALE GENOMIC DNA]</scope>
    <source>
        <strain evidence="3">CBS 568.67</strain>
    </source>
</reference>